<dbReference type="AlphaFoldDB" id="A0A2N3N5I5"/>
<evidence type="ECO:0000313" key="2">
    <source>
        <dbReference type="Proteomes" id="UP000233524"/>
    </source>
</evidence>
<name>A0A2N3N5I5_9PEZI</name>
<protein>
    <recommendedName>
        <fullName evidence="3">DUF952 domain-containing protein</fullName>
    </recommendedName>
</protein>
<organism evidence="1 2">
    <name type="scientific">Lomentospora prolificans</name>
    <dbReference type="NCBI Taxonomy" id="41688"/>
    <lineage>
        <taxon>Eukaryota</taxon>
        <taxon>Fungi</taxon>
        <taxon>Dikarya</taxon>
        <taxon>Ascomycota</taxon>
        <taxon>Pezizomycotina</taxon>
        <taxon>Sordariomycetes</taxon>
        <taxon>Hypocreomycetidae</taxon>
        <taxon>Microascales</taxon>
        <taxon>Microascaceae</taxon>
        <taxon>Lomentospora</taxon>
    </lineage>
</organism>
<evidence type="ECO:0000313" key="1">
    <source>
        <dbReference type="EMBL" id="PKS07687.1"/>
    </source>
</evidence>
<dbReference type="Gene3D" id="3.20.170.20">
    <property type="entry name" value="Protein of unknown function DUF952"/>
    <property type="match status" value="1"/>
</dbReference>
<dbReference type="PANTHER" id="PTHR34129:SF1">
    <property type="entry name" value="DUF952 DOMAIN-CONTAINING PROTEIN"/>
    <property type="match status" value="1"/>
</dbReference>
<dbReference type="Pfam" id="PF06108">
    <property type="entry name" value="DUF952"/>
    <property type="match status" value="1"/>
</dbReference>
<evidence type="ECO:0008006" key="3">
    <source>
        <dbReference type="Google" id="ProtNLM"/>
    </source>
</evidence>
<accession>A0A2N3N5I5</accession>
<reference evidence="1 2" key="1">
    <citation type="journal article" date="2017" name="G3 (Bethesda)">
        <title>First Draft Genome Sequence of the Pathogenic Fungus Lomentospora prolificans (Formerly Scedosporium prolificans).</title>
        <authorList>
            <person name="Luo R."/>
            <person name="Zimin A."/>
            <person name="Workman R."/>
            <person name="Fan Y."/>
            <person name="Pertea G."/>
            <person name="Grossman N."/>
            <person name="Wear M.P."/>
            <person name="Jia B."/>
            <person name="Miller H."/>
            <person name="Casadevall A."/>
            <person name="Timp W."/>
            <person name="Zhang S.X."/>
            <person name="Salzberg S.L."/>
        </authorList>
    </citation>
    <scope>NUCLEOTIDE SEQUENCE [LARGE SCALE GENOMIC DNA]</scope>
    <source>
        <strain evidence="1 2">JHH-5317</strain>
    </source>
</reference>
<dbReference type="SUPFAM" id="SSF56399">
    <property type="entry name" value="ADP-ribosylation"/>
    <property type="match status" value="1"/>
</dbReference>
<dbReference type="InParanoid" id="A0A2N3N5I5"/>
<proteinExistence type="predicted"/>
<gene>
    <name evidence="1" type="ORF">jhhlp_006295</name>
</gene>
<comment type="caution">
    <text evidence="1">The sequence shown here is derived from an EMBL/GenBank/DDBJ whole genome shotgun (WGS) entry which is preliminary data.</text>
</comment>
<dbReference type="InterPro" id="IPR009297">
    <property type="entry name" value="DUF952"/>
</dbReference>
<dbReference type="Proteomes" id="UP000233524">
    <property type="component" value="Unassembled WGS sequence"/>
</dbReference>
<dbReference type="VEuPathDB" id="FungiDB:jhhlp_006295"/>
<sequence length="123" mass="13870">MSAPNPLPQYVYKIMHTEPPGQLPDELPLSELDSNDGFIHLSVAKQIPNVAGLFFDAHNSLWILKLSLDRLGTVKWEGSDDEGRAFPHLYGRFGGKEVVGIKVVQRNPGEGWRGIFERDDWLE</sequence>
<dbReference type="STRING" id="41688.A0A2N3N5I5"/>
<dbReference type="PANTHER" id="PTHR34129">
    <property type="entry name" value="BLR1139 PROTEIN"/>
    <property type="match status" value="1"/>
</dbReference>
<keyword evidence="2" id="KW-1185">Reference proteome</keyword>
<dbReference type="OrthoDB" id="3335358at2759"/>
<dbReference type="EMBL" id="NLAX01000701">
    <property type="protein sequence ID" value="PKS07687.1"/>
    <property type="molecule type" value="Genomic_DNA"/>
</dbReference>